<keyword evidence="1" id="KW-0479">Metal-binding</keyword>
<dbReference type="KEGG" id="pbi:112541976"/>
<dbReference type="GO" id="GO:0008270">
    <property type="term" value="F:zinc ion binding"/>
    <property type="evidence" value="ECO:0007669"/>
    <property type="project" value="UniProtKB-KW"/>
</dbReference>
<evidence type="ECO:0000259" key="6">
    <source>
        <dbReference type="PROSITE" id="PS50865"/>
    </source>
</evidence>
<gene>
    <name evidence="8" type="primary">LOC112541976</name>
</gene>
<protein>
    <submittedName>
        <fullName evidence="8">Ankyrin repeat and MYND domain-containing protein 1-like</fullName>
    </submittedName>
</protein>
<evidence type="ECO:0000256" key="4">
    <source>
        <dbReference type="PROSITE-ProRule" id="PRU00134"/>
    </source>
</evidence>
<keyword evidence="2 4" id="KW-0863">Zinc-finger</keyword>
<keyword evidence="3" id="KW-0862">Zinc</keyword>
<feature type="compositionally biased region" description="Polar residues" evidence="5">
    <location>
        <begin position="219"/>
        <end position="235"/>
    </location>
</feature>
<dbReference type="RefSeq" id="XP_025029319.1">
    <property type="nucleotide sequence ID" value="XM_025173551.1"/>
</dbReference>
<keyword evidence="7" id="KW-1185">Reference proteome</keyword>
<evidence type="ECO:0000256" key="1">
    <source>
        <dbReference type="ARBA" id="ARBA00022723"/>
    </source>
</evidence>
<feature type="domain" description="MYND-type" evidence="6">
    <location>
        <begin position="124"/>
        <end position="164"/>
    </location>
</feature>
<dbReference type="PROSITE" id="PS01360">
    <property type="entry name" value="ZF_MYND_1"/>
    <property type="match status" value="1"/>
</dbReference>
<dbReference type="GeneID" id="112541976"/>
<dbReference type="Proteomes" id="UP000695026">
    <property type="component" value="Unplaced"/>
</dbReference>
<dbReference type="InterPro" id="IPR002893">
    <property type="entry name" value="Znf_MYND"/>
</dbReference>
<dbReference type="SUPFAM" id="SSF144232">
    <property type="entry name" value="HIT/MYND zinc finger-like"/>
    <property type="match status" value="1"/>
</dbReference>
<evidence type="ECO:0000256" key="2">
    <source>
        <dbReference type="ARBA" id="ARBA00022771"/>
    </source>
</evidence>
<dbReference type="Pfam" id="PF01753">
    <property type="entry name" value="zf-MYND"/>
    <property type="match status" value="1"/>
</dbReference>
<proteinExistence type="predicted"/>
<feature type="non-terminal residue" evidence="8">
    <location>
        <position position="1"/>
    </location>
</feature>
<accession>A0A9F5IQ39</accession>
<organism evidence="7 8">
    <name type="scientific">Python bivittatus</name>
    <name type="common">Burmese python</name>
    <name type="synonym">Python molurus bivittatus</name>
    <dbReference type="NCBI Taxonomy" id="176946"/>
    <lineage>
        <taxon>Eukaryota</taxon>
        <taxon>Metazoa</taxon>
        <taxon>Chordata</taxon>
        <taxon>Craniata</taxon>
        <taxon>Vertebrata</taxon>
        <taxon>Euteleostomi</taxon>
        <taxon>Lepidosauria</taxon>
        <taxon>Squamata</taxon>
        <taxon>Bifurcata</taxon>
        <taxon>Unidentata</taxon>
        <taxon>Episquamata</taxon>
        <taxon>Toxicofera</taxon>
        <taxon>Serpentes</taxon>
        <taxon>Henophidia</taxon>
        <taxon>Pythonidae</taxon>
        <taxon>Python</taxon>
    </lineage>
</organism>
<evidence type="ECO:0000313" key="7">
    <source>
        <dbReference type="Proteomes" id="UP000695026"/>
    </source>
</evidence>
<feature type="compositionally biased region" description="Basic and acidic residues" evidence="5">
    <location>
        <begin position="200"/>
        <end position="210"/>
    </location>
</feature>
<reference evidence="8" key="1">
    <citation type="submission" date="2025-08" db="UniProtKB">
        <authorList>
            <consortium name="RefSeq"/>
        </authorList>
    </citation>
    <scope>IDENTIFICATION</scope>
    <source>
        <tissue evidence="8">Liver</tissue>
    </source>
</reference>
<evidence type="ECO:0000256" key="5">
    <source>
        <dbReference type="SAM" id="MobiDB-lite"/>
    </source>
</evidence>
<name>A0A9F5IQ39_PYTBI</name>
<dbReference type="PANTHER" id="PTHR15897:SF2">
    <property type="entry name" value="ANKYRIN REPEAT AND MYND DOMAIN-CONTAINING PROTEIN 1"/>
    <property type="match status" value="1"/>
</dbReference>
<dbReference type="PROSITE" id="PS50865">
    <property type="entry name" value="ZF_MYND_2"/>
    <property type="match status" value="1"/>
</dbReference>
<dbReference type="AlphaFoldDB" id="A0A9F5IQ39"/>
<sequence length="235" mass="26931">INSLIAAGADMLMPITLTDECRTAVGTVVDYAYFKYYQDKRLLHTPLHALSQVERDTYNFRRKLLDFLSEQLRECVNAKEKQWDKEELRKIKIASAGVRRKSTSGSIGTSLEIDPTRLPFFKYCYQCGRSVGVTLTPCPHCLEIFTCSKSCKVKVWNERHKRECLQTVRQRKGSMKGKGASQSRTSKEAKAKKQTPTKHKKEDVEKILKDGRRRRTAEHASSQADLPYTGNYSFI</sequence>
<evidence type="ECO:0000313" key="8">
    <source>
        <dbReference type="RefSeq" id="XP_025029319.1"/>
    </source>
</evidence>
<dbReference type="PANTHER" id="PTHR15897">
    <property type="entry name" value="ANKYRIN REPEAT AND MYND DOMAIN PROTEIN 1"/>
    <property type="match status" value="1"/>
</dbReference>
<dbReference type="OrthoDB" id="48314at2759"/>
<feature type="region of interest" description="Disordered" evidence="5">
    <location>
        <begin position="167"/>
        <end position="235"/>
    </location>
</feature>
<dbReference type="InterPro" id="IPR053064">
    <property type="entry name" value="Ankyrin-MYND_domain-protein"/>
</dbReference>
<evidence type="ECO:0000256" key="3">
    <source>
        <dbReference type="ARBA" id="ARBA00022833"/>
    </source>
</evidence>